<organism evidence="5 6">
    <name type="scientific">Lentinula lateritia</name>
    <dbReference type="NCBI Taxonomy" id="40482"/>
    <lineage>
        <taxon>Eukaryota</taxon>
        <taxon>Fungi</taxon>
        <taxon>Dikarya</taxon>
        <taxon>Basidiomycota</taxon>
        <taxon>Agaricomycotina</taxon>
        <taxon>Agaricomycetes</taxon>
        <taxon>Agaricomycetidae</taxon>
        <taxon>Agaricales</taxon>
        <taxon>Marasmiineae</taxon>
        <taxon>Omphalotaceae</taxon>
        <taxon>Lentinula</taxon>
    </lineage>
</organism>
<keyword evidence="1" id="KW-0963">Cytoplasm</keyword>
<name>A0ABQ8VL86_9AGAR</name>
<comment type="caution">
    <text evidence="5">The sequence shown here is derived from an EMBL/GenBank/DDBJ whole genome shotgun (WGS) entry which is preliminary data.</text>
</comment>
<dbReference type="InterPro" id="IPR054711">
    <property type="entry name" value="eIF3a_PCI_TPR-like"/>
</dbReference>
<sequence>MAPFSKPETVLKQAEGLVSVGQTHAALQSLSEMFSPKRFRRSVFEVPRIPLSALLSLALRFMELCVELRKGRTAKEGLMQYKNLAQNTNVGKY</sequence>
<feature type="domain" description="eIF3a PCI" evidence="4">
    <location>
        <begin position="8"/>
        <end position="90"/>
    </location>
</feature>
<proteinExistence type="predicted"/>
<evidence type="ECO:0000256" key="3">
    <source>
        <dbReference type="ARBA" id="ARBA00022917"/>
    </source>
</evidence>
<evidence type="ECO:0000313" key="6">
    <source>
        <dbReference type="Proteomes" id="UP001150217"/>
    </source>
</evidence>
<dbReference type="PANTHER" id="PTHR14005:SF0">
    <property type="entry name" value="EUKARYOTIC TRANSLATION INITIATION FACTOR 3 SUBUNIT A"/>
    <property type="match status" value="1"/>
</dbReference>
<protein>
    <recommendedName>
        <fullName evidence="4">eIF3a PCI domain-containing protein</fullName>
    </recommendedName>
</protein>
<accession>A0ABQ8VL86</accession>
<keyword evidence="6" id="KW-1185">Reference proteome</keyword>
<evidence type="ECO:0000256" key="2">
    <source>
        <dbReference type="ARBA" id="ARBA00022540"/>
    </source>
</evidence>
<keyword evidence="2" id="KW-0396">Initiation factor</keyword>
<keyword evidence="3" id="KW-0648">Protein biosynthesis</keyword>
<evidence type="ECO:0000259" key="4">
    <source>
        <dbReference type="Pfam" id="PF22591"/>
    </source>
</evidence>
<reference evidence="5" key="1">
    <citation type="submission" date="2022-08" db="EMBL/GenBank/DDBJ databases">
        <title>A Global Phylogenomic Analysis of the Shiitake Genus Lentinula.</title>
        <authorList>
            <consortium name="DOE Joint Genome Institute"/>
            <person name="Sierra-Patev S."/>
            <person name="Min B."/>
            <person name="Naranjo-Ortiz M."/>
            <person name="Looney B."/>
            <person name="Konkel Z."/>
            <person name="Slot J.C."/>
            <person name="Sakamoto Y."/>
            <person name="Steenwyk J.L."/>
            <person name="Rokas A."/>
            <person name="Carro J."/>
            <person name="Camarero S."/>
            <person name="Ferreira P."/>
            <person name="Molpeceres G."/>
            <person name="Ruiz-Duenas F.J."/>
            <person name="Serrano A."/>
            <person name="Henrissat B."/>
            <person name="Drula E."/>
            <person name="Hughes K.W."/>
            <person name="Mata J.L."/>
            <person name="Ishikawa N.K."/>
            <person name="Vargas-Isla R."/>
            <person name="Ushijima S."/>
            <person name="Smith C.A."/>
            <person name="Ahrendt S."/>
            <person name="Andreopoulos W."/>
            <person name="He G."/>
            <person name="Labutti K."/>
            <person name="Lipzen A."/>
            <person name="Ng V."/>
            <person name="Riley R."/>
            <person name="Sandor L."/>
            <person name="Barry K."/>
            <person name="Martinez A.T."/>
            <person name="Xiao Y."/>
            <person name="Gibbons J.G."/>
            <person name="Terashima K."/>
            <person name="Grigoriev I.V."/>
            <person name="Hibbett D.S."/>
        </authorList>
    </citation>
    <scope>NUCLEOTIDE SEQUENCE</scope>
    <source>
        <strain evidence="5">RHP3577 ss4</strain>
    </source>
</reference>
<evidence type="ECO:0000313" key="5">
    <source>
        <dbReference type="EMBL" id="KAJ4497147.1"/>
    </source>
</evidence>
<gene>
    <name evidence="5" type="ORF">C8R41DRAFT_760320</name>
</gene>
<dbReference type="Pfam" id="PF22591">
    <property type="entry name" value="eIF3a_PCI_TPR-like"/>
    <property type="match status" value="1"/>
</dbReference>
<dbReference type="Proteomes" id="UP001150217">
    <property type="component" value="Unassembled WGS sequence"/>
</dbReference>
<dbReference type="PANTHER" id="PTHR14005">
    <property type="entry name" value="EUKARYOTIC TRANSLATION INITIATION FACTOR 3, THETA SUBUNIT"/>
    <property type="match status" value="1"/>
</dbReference>
<dbReference type="InterPro" id="IPR027512">
    <property type="entry name" value="EIF3A"/>
</dbReference>
<evidence type="ECO:0000256" key="1">
    <source>
        <dbReference type="ARBA" id="ARBA00022490"/>
    </source>
</evidence>
<dbReference type="EMBL" id="JANVFT010000023">
    <property type="protein sequence ID" value="KAJ4497147.1"/>
    <property type="molecule type" value="Genomic_DNA"/>
</dbReference>